<dbReference type="EMBL" id="UZAN01056342">
    <property type="protein sequence ID" value="VDP91208.1"/>
    <property type="molecule type" value="Genomic_DNA"/>
</dbReference>
<gene>
    <name evidence="4" type="ORF">ECPE_LOCUS13936</name>
</gene>
<dbReference type="Gene3D" id="1.20.58.90">
    <property type="match status" value="1"/>
</dbReference>
<sequence length="69" mass="8222">MDEGDPYFTVQDEVLKNLENVSALYDQWLRSDSSTDPQKLVTNIKQVVRNIEWDLEDIQVFHDFPLYFI</sequence>
<name>A0A183B401_9TREM</name>
<comment type="subcellular location">
    <subcellularLocation>
        <location evidence="2">Endomembrane system</location>
        <topology evidence="2">Single-pass type IV membrane protein</topology>
    </subcellularLocation>
</comment>
<organism evidence="6">
    <name type="scientific">Echinostoma caproni</name>
    <dbReference type="NCBI Taxonomy" id="27848"/>
    <lineage>
        <taxon>Eukaryota</taxon>
        <taxon>Metazoa</taxon>
        <taxon>Spiralia</taxon>
        <taxon>Lophotrochozoa</taxon>
        <taxon>Platyhelminthes</taxon>
        <taxon>Trematoda</taxon>
        <taxon>Digenea</taxon>
        <taxon>Plagiorchiida</taxon>
        <taxon>Echinostomata</taxon>
        <taxon>Echinostomatoidea</taxon>
        <taxon>Echinostomatidae</taxon>
        <taxon>Echinostoma</taxon>
    </lineage>
</organism>
<dbReference type="InterPro" id="IPR015260">
    <property type="entry name" value="Syntaxin-6/10/61_N"/>
</dbReference>
<keyword evidence="1" id="KW-0813">Transport</keyword>
<dbReference type="Pfam" id="PF09177">
    <property type="entry name" value="STX6_10_61_N"/>
    <property type="match status" value="1"/>
</dbReference>
<evidence type="ECO:0000313" key="4">
    <source>
        <dbReference type="EMBL" id="VDP91208.1"/>
    </source>
</evidence>
<reference evidence="4 5" key="2">
    <citation type="submission" date="2018-11" db="EMBL/GenBank/DDBJ databases">
        <authorList>
            <consortium name="Pathogen Informatics"/>
        </authorList>
    </citation>
    <scope>NUCLEOTIDE SEQUENCE [LARGE SCALE GENOMIC DNA]</scope>
    <source>
        <strain evidence="4 5">Egypt</strain>
    </source>
</reference>
<dbReference type="GO" id="GO:0016020">
    <property type="term" value="C:membrane"/>
    <property type="evidence" value="ECO:0007669"/>
    <property type="project" value="InterPro"/>
</dbReference>
<reference evidence="6" key="1">
    <citation type="submission" date="2016-06" db="UniProtKB">
        <authorList>
            <consortium name="WormBaseParasite"/>
        </authorList>
    </citation>
    <scope>IDENTIFICATION</scope>
</reference>
<dbReference type="AlphaFoldDB" id="A0A183B401"/>
<proteinExistence type="predicted"/>
<dbReference type="SUPFAM" id="SSF47661">
    <property type="entry name" value="t-snare proteins"/>
    <property type="match status" value="1"/>
</dbReference>
<dbReference type="OrthoDB" id="546861at2759"/>
<protein>
    <submittedName>
        <fullName evidence="6">Syntaxin-6_N domain-containing protein</fullName>
    </submittedName>
</protein>
<dbReference type="WBParaSite" id="ECPE_0001397601-mRNA-1">
    <property type="protein sequence ID" value="ECPE_0001397601-mRNA-1"/>
    <property type="gene ID" value="ECPE_0001397601"/>
</dbReference>
<dbReference type="Proteomes" id="UP000272942">
    <property type="component" value="Unassembled WGS sequence"/>
</dbReference>
<dbReference type="GO" id="GO:0012505">
    <property type="term" value="C:endomembrane system"/>
    <property type="evidence" value="ECO:0007669"/>
    <property type="project" value="UniProtKB-SubCell"/>
</dbReference>
<accession>A0A183B401</accession>
<dbReference type="GO" id="GO:0015031">
    <property type="term" value="P:protein transport"/>
    <property type="evidence" value="ECO:0007669"/>
    <property type="project" value="UniProtKB-KW"/>
</dbReference>
<dbReference type="InterPro" id="IPR010989">
    <property type="entry name" value="SNARE"/>
</dbReference>
<evidence type="ECO:0000313" key="6">
    <source>
        <dbReference type="WBParaSite" id="ECPE_0001397601-mRNA-1"/>
    </source>
</evidence>
<evidence type="ECO:0000259" key="3">
    <source>
        <dbReference type="Pfam" id="PF09177"/>
    </source>
</evidence>
<evidence type="ECO:0000256" key="1">
    <source>
        <dbReference type="ARBA" id="ARBA00022927"/>
    </source>
</evidence>
<evidence type="ECO:0000313" key="5">
    <source>
        <dbReference type="Proteomes" id="UP000272942"/>
    </source>
</evidence>
<keyword evidence="5" id="KW-1185">Reference proteome</keyword>
<keyword evidence="1" id="KW-0653">Protein transport</keyword>
<feature type="domain" description="Syntaxin 6/10/61 N-terminal" evidence="3">
    <location>
        <begin position="5"/>
        <end position="59"/>
    </location>
</feature>
<dbReference type="GO" id="GO:0048193">
    <property type="term" value="P:Golgi vesicle transport"/>
    <property type="evidence" value="ECO:0007669"/>
    <property type="project" value="InterPro"/>
</dbReference>
<evidence type="ECO:0000256" key="2">
    <source>
        <dbReference type="ARBA" id="ARBA00046280"/>
    </source>
</evidence>